<comment type="caution">
    <text evidence="2">The sequence shown here is derived from an EMBL/GenBank/DDBJ whole genome shotgun (WGS) entry which is preliminary data.</text>
</comment>
<evidence type="ECO:0000313" key="2">
    <source>
        <dbReference type="EMBL" id="MQM09822.1"/>
    </source>
</evidence>
<proteinExistence type="predicted"/>
<gene>
    <name evidence="2" type="ORF">Taro_042700</name>
</gene>
<feature type="region of interest" description="Disordered" evidence="1">
    <location>
        <begin position="99"/>
        <end position="131"/>
    </location>
</feature>
<protein>
    <submittedName>
        <fullName evidence="2">Uncharacterized protein</fullName>
    </submittedName>
</protein>
<name>A0A843WHJ2_COLES</name>
<feature type="compositionally biased region" description="Basic residues" evidence="1">
    <location>
        <begin position="23"/>
        <end position="37"/>
    </location>
</feature>
<dbReference type="EMBL" id="NMUH01004481">
    <property type="protein sequence ID" value="MQM09822.1"/>
    <property type="molecule type" value="Genomic_DNA"/>
</dbReference>
<reference evidence="2" key="1">
    <citation type="submission" date="2017-07" db="EMBL/GenBank/DDBJ databases">
        <title>Taro Niue Genome Assembly and Annotation.</title>
        <authorList>
            <person name="Atibalentja N."/>
            <person name="Keating K."/>
            <person name="Fields C.J."/>
        </authorList>
    </citation>
    <scope>NUCLEOTIDE SEQUENCE</scope>
    <source>
        <strain evidence="2">Niue_2</strain>
        <tissue evidence="2">Leaf</tissue>
    </source>
</reference>
<organism evidence="2 3">
    <name type="scientific">Colocasia esculenta</name>
    <name type="common">Wild taro</name>
    <name type="synonym">Arum esculentum</name>
    <dbReference type="NCBI Taxonomy" id="4460"/>
    <lineage>
        <taxon>Eukaryota</taxon>
        <taxon>Viridiplantae</taxon>
        <taxon>Streptophyta</taxon>
        <taxon>Embryophyta</taxon>
        <taxon>Tracheophyta</taxon>
        <taxon>Spermatophyta</taxon>
        <taxon>Magnoliopsida</taxon>
        <taxon>Liliopsida</taxon>
        <taxon>Araceae</taxon>
        <taxon>Aroideae</taxon>
        <taxon>Colocasieae</taxon>
        <taxon>Colocasia</taxon>
    </lineage>
</organism>
<evidence type="ECO:0000256" key="1">
    <source>
        <dbReference type="SAM" id="MobiDB-lite"/>
    </source>
</evidence>
<feature type="compositionally biased region" description="Basic residues" evidence="1">
    <location>
        <begin position="44"/>
        <end position="56"/>
    </location>
</feature>
<dbReference type="AlphaFoldDB" id="A0A843WHJ2"/>
<keyword evidence="3" id="KW-1185">Reference proteome</keyword>
<feature type="region of interest" description="Disordered" evidence="1">
    <location>
        <begin position="23"/>
        <end position="56"/>
    </location>
</feature>
<accession>A0A843WHJ2</accession>
<evidence type="ECO:0000313" key="3">
    <source>
        <dbReference type="Proteomes" id="UP000652761"/>
    </source>
</evidence>
<dbReference type="Proteomes" id="UP000652761">
    <property type="component" value="Unassembled WGS sequence"/>
</dbReference>
<sequence>MLLMVFKGQSKVRLLPLGRLRSRKTKNPSLHPLKKKATTTVSRSGRRQRLRRVHNKASRHPLCRVISFHGAMRFWVRRRQQRRRDPSSDTLHVATSLLKSGRNATRAASRSSKRQGHCRDQYRFPPQRRSLSRPHIPCVRLEHSLEGLHKSPLTVDSHTVSGLVVPVAT</sequence>